<feature type="region of interest" description="Disordered" evidence="16">
    <location>
        <begin position="438"/>
        <end position="484"/>
    </location>
</feature>
<evidence type="ECO:0000259" key="17">
    <source>
        <dbReference type="PROSITE" id="PS50011"/>
    </source>
</evidence>
<keyword evidence="11" id="KW-0472">Membrane</keyword>
<sequence length="624" mass="69285">LDEQYILLETIGTGGFAKVKLAIHILTGEKVAVKIMDKRSLGEDLPRVKLEIAALKDLSHQNICKLYQVIETDTKIYLVLEYCPGGELFDYIVEKERLSEEEARHFFRQIVSAVAYIHCQGYAHRDLKPENLLLDENRNLKLIDFGLCAKPKGGMTTSLETCCGSPAYAAPELVTGVEYIGSMVDIWSMGVLLYALLCGCLPFDDENVAVLYRKIQLGEYECPEWLSDSSKQLLSQMMAVIPERRIRITQLVSHPWLIKGHGCPVSTKSTYLLSILDDEAVTELAVSCGRSKSSVAVELSQWKYDYMTATYLLLVLKKSRGKVMRLAFPDFYPREGMACSRKLVLDEPAKVVSPTSPLRNSLENGLDNAQLLTLGSPLKDAVNGTHASDLAASARKEQHTPAVTPDFYGSDKENFAQPRVPTPRRKAHKAVQEAAVLASQNAGNLSDQDTPVKKSARAPSADAEFRQSPQRTPDRKATAAAASFSMGRGSSAKRVFGSIEKGLDRVRLMLTPRRKGSTSSAAQDAPRKVKVMQNVSTMPAVLTPDQVLDSLRTALLCKGIICKQNRYTLRGKVRDEWGKVQLTFELEVVQVPQPELLGIRRKRLTGDAWHYKRVCEEVLKVRAA</sequence>
<dbReference type="Pfam" id="PF02149">
    <property type="entry name" value="KA1"/>
    <property type="match status" value="1"/>
</dbReference>
<dbReference type="InterPro" id="IPR017441">
    <property type="entry name" value="Protein_kinase_ATP_BS"/>
</dbReference>
<dbReference type="PANTHER" id="PTHR24346:SF30">
    <property type="entry name" value="MATERNAL EMBRYONIC LEUCINE ZIPPER KINASE"/>
    <property type="match status" value="1"/>
</dbReference>
<dbReference type="GO" id="GO:0008289">
    <property type="term" value="F:lipid binding"/>
    <property type="evidence" value="ECO:0007669"/>
    <property type="project" value="UniProtKB-KW"/>
</dbReference>
<organism evidence="19">
    <name type="scientific">Amblyomma aureolatum</name>
    <dbReference type="NCBI Taxonomy" id="187763"/>
    <lineage>
        <taxon>Eukaryota</taxon>
        <taxon>Metazoa</taxon>
        <taxon>Ecdysozoa</taxon>
        <taxon>Arthropoda</taxon>
        <taxon>Chelicerata</taxon>
        <taxon>Arachnida</taxon>
        <taxon>Acari</taxon>
        <taxon>Parasitiformes</taxon>
        <taxon>Ixodida</taxon>
        <taxon>Ixodoidea</taxon>
        <taxon>Ixodidae</taxon>
        <taxon>Amblyomminae</taxon>
        <taxon>Amblyomma</taxon>
    </lineage>
</organism>
<dbReference type="Gene3D" id="3.30.310.80">
    <property type="entry name" value="Kinase associated domain 1, KA1"/>
    <property type="match status" value="1"/>
</dbReference>
<dbReference type="GO" id="GO:0004674">
    <property type="term" value="F:protein serine/threonine kinase activity"/>
    <property type="evidence" value="ECO:0007669"/>
    <property type="project" value="UniProtKB-KW"/>
</dbReference>
<evidence type="ECO:0000256" key="1">
    <source>
        <dbReference type="ARBA" id="ARBA00004202"/>
    </source>
</evidence>
<evidence type="ECO:0000256" key="3">
    <source>
        <dbReference type="ARBA" id="ARBA00012513"/>
    </source>
</evidence>
<keyword evidence="10" id="KW-0446">Lipid-binding</keyword>
<dbReference type="SMART" id="SM00220">
    <property type="entry name" value="S_TKc"/>
    <property type="match status" value="1"/>
</dbReference>
<evidence type="ECO:0000256" key="6">
    <source>
        <dbReference type="ARBA" id="ARBA00022679"/>
    </source>
</evidence>
<evidence type="ECO:0000256" key="11">
    <source>
        <dbReference type="ARBA" id="ARBA00023136"/>
    </source>
</evidence>
<comment type="subcellular location">
    <subcellularLocation>
        <location evidence="1">Cell membrane</location>
        <topology evidence="1">Peripheral membrane protein</topology>
    </subcellularLocation>
</comment>
<evidence type="ECO:0000256" key="12">
    <source>
        <dbReference type="ARBA" id="ARBA00023306"/>
    </source>
</evidence>
<feature type="domain" description="Protein kinase" evidence="17">
    <location>
        <begin position="5"/>
        <end position="257"/>
    </location>
</feature>
<dbReference type="PANTHER" id="PTHR24346">
    <property type="entry name" value="MAP/MICROTUBULE AFFINITY-REGULATING KINASE"/>
    <property type="match status" value="1"/>
</dbReference>
<dbReference type="InterPro" id="IPR000719">
    <property type="entry name" value="Prot_kinase_dom"/>
</dbReference>
<dbReference type="GO" id="GO:0106310">
    <property type="term" value="F:protein serine kinase activity"/>
    <property type="evidence" value="ECO:0007669"/>
    <property type="project" value="RHEA"/>
</dbReference>
<dbReference type="InterPro" id="IPR011009">
    <property type="entry name" value="Kinase-like_dom_sf"/>
</dbReference>
<dbReference type="PROSITE" id="PS50032">
    <property type="entry name" value="KA1"/>
    <property type="match status" value="1"/>
</dbReference>
<feature type="binding site" evidence="15">
    <location>
        <position position="34"/>
    </location>
    <ligand>
        <name>ATP</name>
        <dbReference type="ChEBI" id="CHEBI:30616"/>
    </ligand>
</feature>
<reference evidence="19" key="1">
    <citation type="journal article" date="2017" name="Front. Cell. Infect. Microbiol.">
        <title>The Distinct Transcriptional Response of the Midgut of Amblyomma sculptum and Amblyomma aureolatum Ticks to Rickettsia rickettsii Correlates to Their Differences in Susceptibility to Infection.</title>
        <authorList>
            <person name="Martins L.A."/>
            <person name="Galletti M.F.B.M."/>
            <person name="Ribeiro J.M."/>
            <person name="Fujita A."/>
            <person name="Costa F.B."/>
            <person name="Labruna M.B."/>
            <person name="Daffre S."/>
            <person name="Fogaca A.C."/>
        </authorList>
    </citation>
    <scope>NUCLEOTIDE SEQUENCE</scope>
</reference>
<dbReference type="PROSITE" id="PS50011">
    <property type="entry name" value="PROTEIN_KINASE_DOM"/>
    <property type="match status" value="1"/>
</dbReference>
<feature type="domain" description="KA1" evidence="18">
    <location>
        <begin position="575"/>
        <end position="624"/>
    </location>
</feature>
<dbReference type="AlphaFoldDB" id="A0A1E1XF54"/>
<evidence type="ECO:0000256" key="7">
    <source>
        <dbReference type="ARBA" id="ARBA00022741"/>
    </source>
</evidence>
<keyword evidence="7 15" id="KW-0547">Nucleotide-binding</keyword>
<feature type="compositionally biased region" description="Polar residues" evidence="16">
    <location>
        <begin position="438"/>
        <end position="449"/>
    </location>
</feature>
<accession>A0A1E1XF54</accession>
<keyword evidence="6" id="KW-0808">Transferase</keyword>
<protein>
    <recommendedName>
        <fullName evidence="3">non-specific serine/threonine protein kinase</fullName>
        <ecNumber evidence="3">2.7.11.1</ecNumber>
    </recommendedName>
</protein>
<keyword evidence="12" id="KW-0131">Cell cycle</keyword>
<evidence type="ECO:0000313" key="19">
    <source>
        <dbReference type="EMBL" id="JAT97897.1"/>
    </source>
</evidence>
<dbReference type="PROSITE" id="PS00107">
    <property type="entry name" value="PROTEIN_KINASE_ATP"/>
    <property type="match status" value="1"/>
</dbReference>
<evidence type="ECO:0000256" key="14">
    <source>
        <dbReference type="ARBA" id="ARBA00048679"/>
    </source>
</evidence>
<dbReference type="GO" id="GO:0035556">
    <property type="term" value="P:intracellular signal transduction"/>
    <property type="evidence" value="ECO:0007669"/>
    <property type="project" value="TreeGrafter"/>
</dbReference>
<dbReference type="EC" id="2.7.11.1" evidence="3"/>
<dbReference type="InterPro" id="IPR028375">
    <property type="entry name" value="KA1/Ssp2_C"/>
</dbReference>
<dbReference type="CDD" id="cd14341">
    <property type="entry name" value="UBA_MELK"/>
    <property type="match status" value="1"/>
</dbReference>
<comment type="catalytic activity">
    <reaction evidence="14">
        <text>L-seryl-[protein] + ATP = O-phospho-L-seryl-[protein] + ADP + H(+)</text>
        <dbReference type="Rhea" id="RHEA:17989"/>
        <dbReference type="Rhea" id="RHEA-COMP:9863"/>
        <dbReference type="Rhea" id="RHEA-COMP:11604"/>
        <dbReference type="ChEBI" id="CHEBI:15378"/>
        <dbReference type="ChEBI" id="CHEBI:29999"/>
        <dbReference type="ChEBI" id="CHEBI:30616"/>
        <dbReference type="ChEBI" id="CHEBI:83421"/>
        <dbReference type="ChEBI" id="CHEBI:456216"/>
        <dbReference type="EC" id="2.7.11.1"/>
    </reaction>
</comment>
<dbReference type="CDD" id="cd12198">
    <property type="entry name" value="MELK_C"/>
    <property type="match status" value="1"/>
</dbReference>
<dbReference type="EMBL" id="GFAC01001291">
    <property type="protein sequence ID" value="JAT97897.1"/>
    <property type="molecule type" value="mRNA"/>
</dbReference>
<dbReference type="Gene3D" id="1.10.510.10">
    <property type="entry name" value="Transferase(Phosphotransferase) domain 1"/>
    <property type="match status" value="1"/>
</dbReference>
<evidence type="ECO:0000256" key="2">
    <source>
        <dbReference type="ARBA" id="ARBA00006234"/>
    </source>
</evidence>
<evidence type="ECO:0000256" key="13">
    <source>
        <dbReference type="ARBA" id="ARBA00047899"/>
    </source>
</evidence>
<evidence type="ECO:0000256" key="8">
    <source>
        <dbReference type="ARBA" id="ARBA00022777"/>
    </source>
</evidence>
<dbReference type="GO" id="GO:0005737">
    <property type="term" value="C:cytoplasm"/>
    <property type="evidence" value="ECO:0007669"/>
    <property type="project" value="TreeGrafter"/>
</dbReference>
<dbReference type="InterPro" id="IPR008271">
    <property type="entry name" value="Ser/Thr_kinase_AS"/>
</dbReference>
<dbReference type="FunFam" id="3.30.200.20:FF:000003">
    <property type="entry name" value="Non-specific serine/threonine protein kinase"/>
    <property type="match status" value="1"/>
</dbReference>
<keyword evidence="8 19" id="KW-0418">Kinase</keyword>
<evidence type="ECO:0000259" key="18">
    <source>
        <dbReference type="PROSITE" id="PS50032"/>
    </source>
</evidence>
<keyword evidence="5 19" id="KW-0723">Serine/threonine-protein kinase</keyword>
<feature type="non-terminal residue" evidence="19">
    <location>
        <position position="1"/>
    </location>
</feature>
<dbReference type="Pfam" id="PF00069">
    <property type="entry name" value="Pkinase"/>
    <property type="match status" value="1"/>
</dbReference>
<dbReference type="GO" id="GO:0005886">
    <property type="term" value="C:plasma membrane"/>
    <property type="evidence" value="ECO:0007669"/>
    <property type="project" value="UniProtKB-SubCell"/>
</dbReference>
<keyword evidence="9 15" id="KW-0067">ATP-binding</keyword>
<dbReference type="Pfam" id="PF21594">
    <property type="entry name" value="UBA_MELK"/>
    <property type="match status" value="1"/>
</dbReference>
<feature type="region of interest" description="Disordered" evidence="16">
    <location>
        <begin position="392"/>
        <end position="426"/>
    </location>
</feature>
<dbReference type="FunFam" id="1.10.510.10:FF:000271">
    <property type="entry name" value="Non-specific serine/threonine protein kinase"/>
    <property type="match status" value="1"/>
</dbReference>
<evidence type="ECO:0000256" key="9">
    <source>
        <dbReference type="ARBA" id="ARBA00022840"/>
    </source>
</evidence>
<dbReference type="SUPFAM" id="SSF56112">
    <property type="entry name" value="Protein kinase-like (PK-like)"/>
    <property type="match status" value="1"/>
</dbReference>
<dbReference type="PROSITE" id="PS00108">
    <property type="entry name" value="PROTEIN_KINASE_ST"/>
    <property type="match status" value="1"/>
</dbReference>
<evidence type="ECO:0000256" key="16">
    <source>
        <dbReference type="SAM" id="MobiDB-lite"/>
    </source>
</evidence>
<keyword evidence="4" id="KW-1003">Cell membrane</keyword>
<dbReference type="InterPro" id="IPR001772">
    <property type="entry name" value="KA1_dom"/>
</dbReference>
<evidence type="ECO:0000256" key="4">
    <source>
        <dbReference type="ARBA" id="ARBA00022475"/>
    </source>
</evidence>
<dbReference type="GO" id="GO:0005524">
    <property type="term" value="F:ATP binding"/>
    <property type="evidence" value="ECO:0007669"/>
    <property type="project" value="UniProtKB-UniRule"/>
</dbReference>
<name>A0A1E1XF54_9ACAR</name>
<dbReference type="InterPro" id="IPR048637">
    <property type="entry name" value="MELK_UBA"/>
</dbReference>
<dbReference type="SUPFAM" id="SSF103243">
    <property type="entry name" value="KA1-like"/>
    <property type="match status" value="1"/>
</dbReference>
<evidence type="ECO:0000256" key="10">
    <source>
        <dbReference type="ARBA" id="ARBA00023121"/>
    </source>
</evidence>
<comment type="similarity">
    <text evidence="2">Belongs to the protein kinase superfamily. CAMK Ser/Thr protein kinase family. SNF1 subfamily.</text>
</comment>
<proteinExistence type="evidence at transcript level"/>
<evidence type="ECO:0000256" key="5">
    <source>
        <dbReference type="ARBA" id="ARBA00022527"/>
    </source>
</evidence>
<comment type="catalytic activity">
    <reaction evidence="13">
        <text>L-threonyl-[protein] + ATP = O-phospho-L-threonyl-[protein] + ADP + H(+)</text>
        <dbReference type="Rhea" id="RHEA:46608"/>
        <dbReference type="Rhea" id="RHEA-COMP:11060"/>
        <dbReference type="Rhea" id="RHEA-COMP:11605"/>
        <dbReference type="ChEBI" id="CHEBI:15378"/>
        <dbReference type="ChEBI" id="CHEBI:30013"/>
        <dbReference type="ChEBI" id="CHEBI:30616"/>
        <dbReference type="ChEBI" id="CHEBI:61977"/>
        <dbReference type="ChEBI" id="CHEBI:456216"/>
        <dbReference type="EC" id="2.7.11.1"/>
    </reaction>
</comment>
<evidence type="ECO:0000256" key="15">
    <source>
        <dbReference type="PROSITE-ProRule" id="PRU10141"/>
    </source>
</evidence>